<sequence>MYVKICGLSTIESARVALDAGADAVGVVMSRRSRRTVSADVAREIAGFVGGAADVVLVVDELPAVEAASVAGGIGADVVQLHGTGYRPDDVAAAAGAGLRVWRATSVTSADEVDVGSWGEEALLLDSPDPGSGRRWDFAVLEDRPLRGRWMLAGGLDPENVAEAVASARPWGVDVSSGVESAPGVKDLDRIRAFVAAAKTG</sequence>
<evidence type="ECO:0000256" key="2">
    <source>
        <dbReference type="ARBA" id="ARBA00004664"/>
    </source>
</evidence>
<dbReference type="GO" id="GO:0004640">
    <property type="term" value="F:phosphoribosylanthranilate isomerase activity"/>
    <property type="evidence" value="ECO:0007669"/>
    <property type="project" value="UniProtKB-UniRule"/>
</dbReference>
<accession>A0A7W4UYF0</accession>
<keyword evidence="12" id="KW-1185">Reference proteome</keyword>
<keyword evidence="6 9" id="KW-0822">Tryptophan biosynthesis</keyword>
<comment type="pathway">
    <text evidence="2 9">Amino-acid biosynthesis; L-tryptophan biosynthesis; L-tryptophan from chorismate: step 3/5.</text>
</comment>
<evidence type="ECO:0000256" key="6">
    <source>
        <dbReference type="ARBA" id="ARBA00022822"/>
    </source>
</evidence>
<dbReference type="InterPro" id="IPR011060">
    <property type="entry name" value="RibuloseP-bd_barrel"/>
</dbReference>
<evidence type="ECO:0000259" key="10">
    <source>
        <dbReference type="Pfam" id="PF00697"/>
    </source>
</evidence>
<dbReference type="Proteomes" id="UP000538196">
    <property type="component" value="Unassembled WGS sequence"/>
</dbReference>
<dbReference type="SUPFAM" id="SSF51366">
    <property type="entry name" value="Ribulose-phoshate binding barrel"/>
    <property type="match status" value="1"/>
</dbReference>
<dbReference type="PANTHER" id="PTHR42894">
    <property type="entry name" value="N-(5'-PHOSPHORIBOSYL)ANTHRANILATE ISOMERASE"/>
    <property type="match status" value="1"/>
</dbReference>
<comment type="catalytic activity">
    <reaction evidence="1 9">
        <text>N-(5-phospho-beta-D-ribosyl)anthranilate = 1-(2-carboxyphenylamino)-1-deoxy-D-ribulose 5-phosphate</text>
        <dbReference type="Rhea" id="RHEA:21540"/>
        <dbReference type="ChEBI" id="CHEBI:18277"/>
        <dbReference type="ChEBI" id="CHEBI:58613"/>
        <dbReference type="EC" id="5.3.1.24"/>
    </reaction>
</comment>
<dbReference type="EC" id="5.3.1.24" evidence="3 9"/>
<evidence type="ECO:0000313" key="12">
    <source>
        <dbReference type="Proteomes" id="UP000538196"/>
    </source>
</evidence>
<dbReference type="InterPro" id="IPR044643">
    <property type="entry name" value="TrpF_fam"/>
</dbReference>
<keyword evidence="5 9" id="KW-0028">Amino-acid biosynthesis</keyword>
<organism evidence="11 12">
    <name type="scientific">Leifsonia aquatica</name>
    <name type="common">Corynebacterium aquaticum</name>
    <dbReference type="NCBI Taxonomy" id="144185"/>
    <lineage>
        <taxon>Bacteria</taxon>
        <taxon>Bacillati</taxon>
        <taxon>Actinomycetota</taxon>
        <taxon>Actinomycetes</taxon>
        <taxon>Micrococcales</taxon>
        <taxon>Microbacteriaceae</taxon>
        <taxon>Leifsonia</taxon>
    </lineage>
</organism>
<dbReference type="Pfam" id="PF00697">
    <property type="entry name" value="PRAI"/>
    <property type="match status" value="1"/>
</dbReference>
<evidence type="ECO:0000256" key="4">
    <source>
        <dbReference type="ARBA" id="ARBA00022272"/>
    </source>
</evidence>
<reference evidence="11 12" key="1">
    <citation type="submission" date="2020-08" db="EMBL/GenBank/DDBJ databases">
        <title>Sequencing the genomes of 1000 actinobacteria strains.</title>
        <authorList>
            <person name="Klenk H.-P."/>
        </authorList>
    </citation>
    <scope>NUCLEOTIDE SEQUENCE [LARGE SCALE GENOMIC DNA]</scope>
    <source>
        <strain evidence="11 12">DSM 20146</strain>
    </source>
</reference>
<evidence type="ECO:0000256" key="9">
    <source>
        <dbReference type="HAMAP-Rule" id="MF_00135"/>
    </source>
</evidence>
<evidence type="ECO:0000256" key="1">
    <source>
        <dbReference type="ARBA" id="ARBA00001164"/>
    </source>
</evidence>
<comment type="similarity">
    <text evidence="9">Belongs to the TrpF family.</text>
</comment>
<dbReference type="AlphaFoldDB" id="A0A7W4UYF0"/>
<gene>
    <name evidence="9" type="primary">trpF</name>
    <name evidence="11" type="ORF">FHX33_002654</name>
</gene>
<dbReference type="Gene3D" id="3.20.20.70">
    <property type="entry name" value="Aldolase class I"/>
    <property type="match status" value="1"/>
</dbReference>
<proteinExistence type="inferred from homology"/>
<dbReference type="GO" id="GO:0000162">
    <property type="term" value="P:L-tryptophan biosynthetic process"/>
    <property type="evidence" value="ECO:0007669"/>
    <property type="project" value="UniProtKB-UniRule"/>
</dbReference>
<evidence type="ECO:0000256" key="3">
    <source>
        <dbReference type="ARBA" id="ARBA00012572"/>
    </source>
</evidence>
<dbReference type="CDD" id="cd00405">
    <property type="entry name" value="PRAI"/>
    <property type="match status" value="1"/>
</dbReference>
<feature type="domain" description="N-(5'phosphoribosyl) anthranilate isomerase (PRAI)" evidence="10">
    <location>
        <begin position="3"/>
        <end position="196"/>
    </location>
</feature>
<keyword evidence="7 9" id="KW-0057">Aromatic amino acid biosynthesis</keyword>
<evidence type="ECO:0000256" key="5">
    <source>
        <dbReference type="ARBA" id="ARBA00022605"/>
    </source>
</evidence>
<dbReference type="HAMAP" id="MF_00135">
    <property type="entry name" value="PRAI"/>
    <property type="match status" value="1"/>
</dbReference>
<dbReference type="UniPathway" id="UPA00035">
    <property type="reaction ID" value="UER00042"/>
</dbReference>
<keyword evidence="8 9" id="KW-0413">Isomerase</keyword>
<dbReference type="EMBL" id="JACHVP010000002">
    <property type="protein sequence ID" value="MBB2967891.1"/>
    <property type="molecule type" value="Genomic_DNA"/>
</dbReference>
<dbReference type="RefSeq" id="WP_021763968.1">
    <property type="nucleotide sequence ID" value="NZ_JACHVP010000002.1"/>
</dbReference>
<evidence type="ECO:0000256" key="7">
    <source>
        <dbReference type="ARBA" id="ARBA00023141"/>
    </source>
</evidence>
<protein>
    <recommendedName>
        <fullName evidence="4 9">N-(5'-phosphoribosyl)anthranilate isomerase</fullName>
        <shortName evidence="9">PRAI</shortName>
        <ecNumber evidence="3 9">5.3.1.24</ecNumber>
    </recommendedName>
</protein>
<dbReference type="PANTHER" id="PTHR42894:SF1">
    <property type="entry name" value="N-(5'-PHOSPHORIBOSYL)ANTHRANILATE ISOMERASE"/>
    <property type="match status" value="1"/>
</dbReference>
<name>A0A7W4UYF0_LEIAQ</name>
<dbReference type="InterPro" id="IPR001240">
    <property type="entry name" value="PRAI_dom"/>
</dbReference>
<evidence type="ECO:0000256" key="8">
    <source>
        <dbReference type="ARBA" id="ARBA00023235"/>
    </source>
</evidence>
<evidence type="ECO:0000313" key="11">
    <source>
        <dbReference type="EMBL" id="MBB2967891.1"/>
    </source>
</evidence>
<dbReference type="InterPro" id="IPR013785">
    <property type="entry name" value="Aldolase_TIM"/>
</dbReference>
<comment type="caution">
    <text evidence="11">The sequence shown here is derived from an EMBL/GenBank/DDBJ whole genome shotgun (WGS) entry which is preliminary data.</text>
</comment>